<proteinExistence type="predicted"/>
<dbReference type="RefSeq" id="WP_153737726.1">
    <property type="nucleotide sequence ID" value="NZ_WJNG01000014.1"/>
</dbReference>
<evidence type="ECO:0000313" key="2">
    <source>
        <dbReference type="Proteomes" id="UP000799092"/>
    </source>
</evidence>
<comment type="caution">
    <text evidence="1">The sequence shown here is derived from an EMBL/GenBank/DDBJ whole genome shotgun (WGS) entry which is preliminary data.</text>
</comment>
<dbReference type="OrthoDB" id="1683552at2"/>
<name>A0A6A8DK21_9BACI</name>
<dbReference type="EMBL" id="WJNG01000014">
    <property type="protein sequence ID" value="MRH44109.1"/>
    <property type="molecule type" value="Genomic_DNA"/>
</dbReference>
<accession>A0A6A8DK21</accession>
<sequence>MSACPLCNGVKTLEQACSSCGSTMDNQGRLVDYMGDYIAYLDYEGTNLIDGLQDSNDKHICVHLFQCSSCDEQIHVPIREIPNL</sequence>
<dbReference type="Proteomes" id="UP000799092">
    <property type="component" value="Unassembled WGS sequence"/>
</dbReference>
<reference evidence="1" key="1">
    <citation type="submission" date="2019-11" db="EMBL/GenBank/DDBJ databases">
        <authorList>
            <person name="Li J."/>
        </authorList>
    </citation>
    <scope>NUCLEOTIDE SEQUENCE</scope>
    <source>
        <strain evidence="1">B6B</strain>
    </source>
</reference>
<protein>
    <submittedName>
        <fullName evidence="1">Uncharacterized protein</fullName>
    </submittedName>
</protein>
<organism evidence="1 2">
    <name type="scientific">Aquibacillus halophilus</name>
    <dbReference type="NCBI Taxonomy" id="930132"/>
    <lineage>
        <taxon>Bacteria</taxon>
        <taxon>Bacillati</taxon>
        <taxon>Bacillota</taxon>
        <taxon>Bacilli</taxon>
        <taxon>Bacillales</taxon>
        <taxon>Bacillaceae</taxon>
        <taxon>Aquibacillus</taxon>
    </lineage>
</organism>
<evidence type="ECO:0000313" key="1">
    <source>
        <dbReference type="EMBL" id="MRH44109.1"/>
    </source>
</evidence>
<gene>
    <name evidence="1" type="ORF">GH741_15820</name>
</gene>
<dbReference type="AlphaFoldDB" id="A0A6A8DK21"/>
<keyword evidence="2" id="KW-1185">Reference proteome</keyword>